<organism evidence="1 2">
    <name type="scientific">Parascaris univalens</name>
    <name type="common">Nematode worm</name>
    <dbReference type="NCBI Taxonomy" id="6257"/>
    <lineage>
        <taxon>Eukaryota</taxon>
        <taxon>Metazoa</taxon>
        <taxon>Ecdysozoa</taxon>
        <taxon>Nematoda</taxon>
        <taxon>Chromadorea</taxon>
        <taxon>Rhabditida</taxon>
        <taxon>Spirurina</taxon>
        <taxon>Ascaridomorpha</taxon>
        <taxon>Ascaridoidea</taxon>
        <taxon>Ascarididae</taxon>
        <taxon>Parascaris</taxon>
    </lineage>
</organism>
<accession>A0A915A0M7</accession>
<proteinExistence type="predicted"/>
<evidence type="ECO:0000313" key="1">
    <source>
        <dbReference type="Proteomes" id="UP000887569"/>
    </source>
</evidence>
<dbReference type="AlphaFoldDB" id="A0A915A0M7"/>
<reference evidence="2" key="1">
    <citation type="submission" date="2022-11" db="UniProtKB">
        <authorList>
            <consortium name="WormBaseParasite"/>
        </authorList>
    </citation>
    <scope>IDENTIFICATION</scope>
</reference>
<evidence type="ECO:0000313" key="2">
    <source>
        <dbReference type="WBParaSite" id="PgE046_g001_t01"/>
    </source>
</evidence>
<name>A0A915A0M7_PARUN</name>
<sequence>MHCERLSVRNQRVLAVYNCSMFLLSEISCCEADVSLLRSMVASFMPYLLGRKSWRDKLFGKCKCAVQFALLKKRQSLADVEKWCFTCRSEHFA</sequence>
<dbReference type="Proteomes" id="UP000887569">
    <property type="component" value="Unplaced"/>
</dbReference>
<dbReference type="WBParaSite" id="PgE046_g001_t01">
    <property type="protein sequence ID" value="PgE046_g001_t01"/>
    <property type="gene ID" value="PgE046_g001"/>
</dbReference>
<protein>
    <submittedName>
        <fullName evidence="2">Hsp90 chaperone protein kinase-targeting subunit</fullName>
    </submittedName>
</protein>
<keyword evidence="1" id="KW-1185">Reference proteome</keyword>